<dbReference type="OrthoDB" id="9762302at2"/>
<dbReference type="SUPFAM" id="SSF53187">
    <property type="entry name" value="Zn-dependent exopeptidases"/>
    <property type="match status" value="1"/>
</dbReference>
<dbReference type="AlphaFoldDB" id="A0A517SCH0"/>
<dbReference type="GO" id="GO:0006508">
    <property type="term" value="P:proteolysis"/>
    <property type="evidence" value="ECO:0007669"/>
    <property type="project" value="InterPro"/>
</dbReference>
<evidence type="ECO:0000259" key="1">
    <source>
        <dbReference type="Pfam" id="PF04389"/>
    </source>
</evidence>
<sequence length="279" mass="30670">MLAGVIGPRPPVKPEALHAASAYIERELSAAGDAVAREEYEALGAPVWNLIVERKGTKRPDEIVIVAAHYDSLLCTPGADDNASAVAMLIEVARALAGRTCQRTLRFIALTCEEPPYFNLNSMGSQIHARRCRQREEKIHAMLSLEMVGFYSDAPGSQSIPPGIPKGLRWLFPKRANFLAAVGNPKSAGLLWPFRRGFKRGSKMPLFTVALPESIQEIRRSDNSSFWDQGYRALMITDTSFLRNPNYHEASDTPETLDYERLTEATKGVTEAVAGLAGV</sequence>
<keyword evidence="2" id="KW-0031">Aminopeptidase</keyword>
<dbReference type="FunCoup" id="A0A517SCH0">
    <property type="interactions" value="91"/>
</dbReference>
<dbReference type="GO" id="GO:0008235">
    <property type="term" value="F:metalloexopeptidase activity"/>
    <property type="evidence" value="ECO:0007669"/>
    <property type="project" value="InterPro"/>
</dbReference>
<dbReference type="KEGG" id="ccos:Pan44_18370"/>
<dbReference type="InterPro" id="IPR045175">
    <property type="entry name" value="M28_fam"/>
</dbReference>
<organism evidence="2 3">
    <name type="scientific">Caulifigura coniformis</name>
    <dbReference type="NCBI Taxonomy" id="2527983"/>
    <lineage>
        <taxon>Bacteria</taxon>
        <taxon>Pseudomonadati</taxon>
        <taxon>Planctomycetota</taxon>
        <taxon>Planctomycetia</taxon>
        <taxon>Planctomycetales</taxon>
        <taxon>Planctomycetaceae</taxon>
        <taxon>Caulifigura</taxon>
    </lineage>
</organism>
<accession>A0A517SCH0</accession>
<dbReference type="EC" id="3.4.11.6" evidence="2"/>
<name>A0A517SCH0_9PLAN</name>
<dbReference type="InParanoid" id="A0A517SCH0"/>
<dbReference type="InterPro" id="IPR007484">
    <property type="entry name" value="Peptidase_M28"/>
</dbReference>
<evidence type="ECO:0000313" key="2">
    <source>
        <dbReference type="EMBL" id="QDT53813.1"/>
    </source>
</evidence>
<feature type="domain" description="Peptidase M28" evidence="1">
    <location>
        <begin position="49"/>
        <end position="271"/>
    </location>
</feature>
<dbReference type="PANTHER" id="PTHR12147:SF26">
    <property type="entry name" value="PEPTIDASE M28 DOMAIN-CONTAINING PROTEIN"/>
    <property type="match status" value="1"/>
</dbReference>
<reference evidence="2 3" key="1">
    <citation type="submission" date="2019-02" db="EMBL/GenBank/DDBJ databases">
        <title>Deep-cultivation of Planctomycetes and their phenomic and genomic characterization uncovers novel biology.</title>
        <authorList>
            <person name="Wiegand S."/>
            <person name="Jogler M."/>
            <person name="Boedeker C."/>
            <person name="Pinto D."/>
            <person name="Vollmers J."/>
            <person name="Rivas-Marin E."/>
            <person name="Kohn T."/>
            <person name="Peeters S.H."/>
            <person name="Heuer A."/>
            <person name="Rast P."/>
            <person name="Oberbeckmann S."/>
            <person name="Bunk B."/>
            <person name="Jeske O."/>
            <person name="Meyerdierks A."/>
            <person name="Storesund J.E."/>
            <person name="Kallscheuer N."/>
            <person name="Luecker S."/>
            <person name="Lage O.M."/>
            <person name="Pohl T."/>
            <person name="Merkel B.J."/>
            <person name="Hornburger P."/>
            <person name="Mueller R.-W."/>
            <person name="Bruemmer F."/>
            <person name="Labrenz M."/>
            <person name="Spormann A.M."/>
            <person name="Op den Camp H."/>
            <person name="Overmann J."/>
            <person name="Amann R."/>
            <person name="Jetten M.S.M."/>
            <person name="Mascher T."/>
            <person name="Medema M.H."/>
            <person name="Devos D.P."/>
            <person name="Kaster A.-K."/>
            <person name="Ovreas L."/>
            <person name="Rohde M."/>
            <person name="Galperin M.Y."/>
            <person name="Jogler C."/>
        </authorList>
    </citation>
    <scope>NUCLEOTIDE SEQUENCE [LARGE SCALE GENOMIC DNA]</scope>
    <source>
        <strain evidence="2 3">Pan44</strain>
    </source>
</reference>
<evidence type="ECO:0000313" key="3">
    <source>
        <dbReference type="Proteomes" id="UP000315700"/>
    </source>
</evidence>
<dbReference type="Proteomes" id="UP000315700">
    <property type="component" value="Chromosome"/>
</dbReference>
<dbReference type="EMBL" id="CP036271">
    <property type="protein sequence ID" value="QDT53813.1"/>
    <property type="molecule type" value="Genomic_DNA"/>
</dbReference>
<dbReference type="Gene3D" id="3.40.630.10">
    <property type="entry name" value="Zn peptidases"/>
    <property type="match status" value="1"/>
</dbReference>
<keyword evidence="2" id="KW-0378">Hydrolase</keyword>
<dbReference type="PANTHER" id="PTHR12147">
    <property type="entry name" value="METALLOPEPTIDASE M28 FAMILY MEMBER"/>
    <property type="match status" value="1"/>
</dbReference>
<keyword evidence="3" id="KW-1185">Reference proteome</keyword>
<dbReference type="GO" id="GO:0004177">
    <property type="term" value="F:aminopeptidase activity"/>
    <property type="evidence" value="ECO:0007669"/>
    <property type="project" value="UniProtKB-KW"/>
</dbReference>
<proteinExistence type="predicted"/>
<dbReference type="Pfam" id="PF04389">
    <property type="entry name" value="Peptidase_M28"/>
    <property type="match status" value="1"/>
</dbReference>
<gene>
    <name evidence="2" type="primary">ywaD_1</name>
    <name evidence="2" type="ORF">Pan44_18370</name>
</gene>
<protein>
    <submittedName>
        <fullName evidence="2">Aminopeptidase YwaD</fullName>
        <ecNumber evidence="2">3.4.11.6</ecNumber>
    </submittedName>
</protein>
<keyword evidence="2" id="KW-0645">Protease</keyword>